<feature type="non-terminal residue" evidence="1">
    <location>
        <position position="1"/>
    </location>
</feature>
<organism evidence="1 2">
    <name type="scientific">Zosterops borbonicus</name>
    <dbReference type="NCBI Taxonomy" id="364589"/>
    <lineage>
        <taxon>Eukaryota</taxon>
        <taxon>Metazoa</taxon>
        <taxon>Chordata</taxon>
        <taxon>Craniata</taxon>
        <taxon>Vertebrata</taxon>
        <taxon>Euteleostomi</taxon>
        <taxon>Archelosauria</taxon>
        <taxon>Archosauria</taxon>
        <taxon>Dinosauria</taxon>
        <taxon>Saurischia</taxon>
        <taxon>Theropoda</taxon>
        <taxon>Coelurosauria</taxon>
        <taxon>Aves</taxon>
        <taxon>Neognathae</taxon>
        <taxon>Neoaves</taxon>
        <taxon>Telluraves</taxon>
        <taxon>Australaves</taxon>
        <taxon>Passeriformes</taxon>
        <taxon>Sylvioidea</taxon>
        <taxon>Zosteropidae</taxon>
        <taxon>Zosterops</taxon>
    </lineage>
</organism>
<sequence length="178" mass="18936">YACYEGENSNYFLKFYLITPPEGANDPLFPHQDVVPLIDPCSGVVSPAAGAEQQPSVGRTIESLADYSDRKPHQCPHHNLEDAVYGSAASTSCLMNNVHLFDLHSICCVGAVNFEDTAGVDLVPLNHVQTSNPIPLLTVSFSTPNIPGCTAKVHWSATHPANSNLPSTAPSVIAGMHG</sequence>
<feature type="non-terminal residue" evidence="1">
    <location>
        <position position="178"/>
    </location>
</feature>
<dbReference type="InterPro" id="IPR027867">
    <property type="entry name" value="SPATA48"/>
</dbReference>
<dbReference type="PANTHER" id="PTHR34759:SF1">
    <property type="entry name" value="SPERMATOGENESIS-ASSOCIATED PROTEIN 48"/>
    <property type="match status" value="1"/>
</dbReference>
<proteinExistence type="predicted"/>
<dbReference type="OrthoDB" id="5983862at2759"/>
<dbReference type="AlphaFoldDB" id="A0A8K1GD01"/>
<dbReference type="Proteomes" id="UP000796761">
    <property type="component" value="Unassembled WGS sequence"/>
</dbReference>
<comment type="caution">
    <text evidence="1">The sequence shown here is derived from an EMBL/GenBank/DDBJ whole genome shotgun (WGS) entry which is preliminary data.</text>
</comment>
<name>A0A8K1GD01_9PASS</name>
<evidence type="ECO:0000313" key="1">
    <source>
        <dbReference type="EMBL" id="TRZ16137.1"/>
    </source>
</evidence>
<dbReference type="EMBL" id="SWJQ01000331">
    <property type="protein sequence ID" value="TRZ16137.1"/>
    <property type="molecule type" value="Genomic_DNA"/>
</dbReference>
<accession>A0A8K1GD01</accession>
<dbReference type="Pfam" id="PF15073">
    <property type="entry name" value="SPATA48"/>
    <property type="match status" value="1"/>
</dbReference>
<evidence type="ECO:0000313" key="2">
    <source>
        <dbReference type="Proteomes" id="UP000796761"/>
    </source>
</evidence>
<gene>
    <name evidence="1" type="ORF">HGM15179_010971</name>
</gene>
<protein>
    <submittedName>
        <fullName evidence="1">Uncharacterized protein</fullName>
    </submittedName>
</protein>
<reference evidence="1" key="1">
    <citation type="submission" date="2019-04" db="EMBL/GenBank/DDBJ databases">
        <title>Genome assembly of Zosterops borbonicus 15179.</title>
        <authorList>
            <person name="Leroy T."/>
            <person name="Anselmetti Y."/>
            <person name="Tilak M.-K."/>
            <person name="Nabholz B."/>
        </authorList>
    </citation>
    <scope>NUCLEOTIDE SEQUENCE</scope>
    <source>
        <strain evidence="1">HGM_15179</strain>
        <tissue evidence="1">Muscle</tissue>
    </source>
</reference>
<keyword evidence="2" id="KW-1185">Reference proteome</keyword>
<dbReference type="PANTHER" id="PTHR34759">
    <property type="entry name" value="SPERMATOGENESIS-ASSOCIATED PROTEIN 48"/>
    <property type="match status" value="1"/>
</dbReference>